<organism evidence="1 2">
    <name type="scientific">Gossypium armourianum</name>
    <dbReference type="NCBI Taxonomy" id="34283"/>
    <lineage>
        <taxon>Eukaryota</taxon>
        <taxon>Viridiplantae</taxon>
        <taxon>Streptophyta</taxon>
        <taxon>Embryophyta</taxon>
        <taxon>Tracheophyta</taxon>
        <taxon>Spermatophyta</taxon>
        <taxon>Magnoliopsida</taxon>
        <taxon>eudicotyledons</taxon>
        <taxon>Gunneridae</taxon>
        <taxon>Pentapetalae</taxon>
        <taxon>rosids</taxon>
        <taxon>malvids</taxon>
        <taxon>Malvales</taxon>
        <taxon>Malvaceae</taxon>
        <taxon>Malvoideae</taxon>
        <taxon>Gossypium</taxon>
    </lineage>
</organism>
<proteinExistence type="predicted"/>
<evidence type="ECO:0000313" key="2">
    <source>
        <dbReference type="Proteomes" id="UP000593575"/>
    </source>
</evidence>
<gene>
    <name evidence="1" type="ORF">Goarm_012219</name>
</gene>
<sequence>MKGVLILHLLMRIKKIT</sequence>
<evidence type="ECO:0000313" key="1">
    <source>
        <dbReference type="EMBL" id="MBA0827437.1"/>
    </source>
</evidence>
<reference evidence="1 2" key="1">
    <citation type="journal article" date="2019" name="Genome Biol. Evol.">
        <title>Insights into the evolution of the New World diploid cottons (Gossypium, subgenus Houzingenia) based on genome sequencing.</title>
        <authorList>
            <person name="Grover C.E."/>
            <person name="Arick M.A. 2nd"/>
            <person name="Thrash A."/>
            <person name="Conover J.L."/>
            <person name="Sanders W.S."/>
            <person name="Peterson D.G."/>
            <person name="Frelichowski J.E."/>
            <person name="Scheffler J.A."/>
            <person name="Scheffler B.E."/>
            <person name="Wendel J.F."/>
        </authorList>
    </citation>
    <scope>NUCLEOTIDE SEQUENCE [LARGE SCALE GENOMIC DNA]</scope>
    <source>
        <strain evidence="1">6</strain>
        <tissue evidence="1">Leaf</tissue>
    </source>
</reference>
<comment type="caution">
    <text evidence="1">The sequence shown here is derived from an EMBL/GenBank/DDBJ whole genome shotgun (WGS) entry which is preliminary data.</text>
</comment>
<name>A0A7J9IZB9_9ROSI</name>
<dbReference type="EMBL" id="JABFAE010000004">
    <property type="protein sequence ID" value="MBA0827437.1"/>
    <property type="molecule type" value="Genomic_DNA"/>
</dbReference>
<dbReference type="Proteomes" id="UP000593575">
    <property type="component" value="Unassembled WGS sequence"/>
</dbReference>
<accession>A0A7J9IZB9</accession>
<protein>
    <submittedName>
        <fullName evidence="1">Uncharacterized protein</fullName>
    </submittedName>
</protein>
<dbReference type="AlphaFoldDB" id="A0A7J9IZB9"/>
<keyword evidence="2" id="KW-1185">Reference proteome</keyword>